<dbReference type="InterPro" id="IPR027409">
    <property type="entry name" value="GroEL-like_apical_dom_sf"/>
</dbReference>
<dbReference type="GO" id="GO:0005524">
    <property type="term" value="F:ATP binding"/>
    <property type="evidence" value="ECO:0007669"/>
    <property type="project" value="InterPro"/>
</dbReference>
<dbReference type="GO" id="GO:0042026">
    <property type="term" value="P:protein refolding"/>
    <property type="evidence" value="ECO:0007669"/>
    <property type="project" value="InterPro"/>
</dbReference>
<evidence type="ECO:0000256" key="2">
    <source>
        <dbReference type="ARBA" id="ARBA00023186"/>
    </source>
</evidence>
<comment type="function">
    <text evidence="4">Together with its co-chaperonin GroES, plays an essential role in assisting protein folding. The GroEL-GroES system forms a nano-cage that allows encapsulation of the non-native substrate proteins and provides a physical environment optimized to promote and accelerate protein folding.</text>
</comment>
<organism evidence="5">
    <name type="scientific">Anaerolinea thermolimosa</name>
    <dbReference type="NCBI Taxonomy" id="229919"/>
    <lineage>
        <taxon>Bacteria</taxon>
        <taxon>Bacillati</taxon>
        <taxon>Chloroflexota</taxon>
        <taxon>Anaerolineae</taxon>
        <taxon>Anaerolineales</taxon>
        <taxon>Anaerolineaceae</taxon>
        <taxon>Anaerolinea</taxon>
    </lineage>
</organism>
<dbReference type="Gene3D" id="3.30.260.10">
    <property type="entry name" value="TCP-1-like chaperonin intermediate domain"/>
    <property type="match status" value="1"/>
</dbReference>
<protein>
    <recommendedName>
        <fullName evidence="4">60 kDa chaperonin</fullName>
    </recommendedName>
</protein>
<dbReference type="PANTHER" id="PTHR45633">
    <property type="entry name" value="60 KDA HEAT SHOCK PROTEIN, MITOCHONDRIAL"/>
    <property type="match status" value="1"/>
</dbReference>
<evidence type="ECO:0000256" key="1">
    <source>
        <dbReference type="ARBA" id="ARBA00006607"/>
    </source>
</evidence>
<comment type="similarity">
    <text evidence="1 3">Belongs to the chaperonin (HSP60) family.</text>
</comment>
<dbReference type="InterPro" id="IPR002423">
    <property type="entry name" value="Cpn60/GroEL/TCP-1"/>
</dbReference>
<comment type="subunit">
    <text evidence="4">Forms a cylinder of 14 subunits composed of two heptameric rings stacked back-to-back. Interacts with the co-chaperonin GroES.</text>
</comment>
<sequence>MAQPMRSLFQHVVFQPTVYSTLQRGINTMVNAVRPTFGPVHGTVMISRLDHSRLPELLDDGGVIARRIIELPDRNEDVGAMMVRHLMWRIHERYGDASVTAALIYQSVFDQGIKYVLNGSNAMLLRRHLEEGARLVLNALNNETFPISNREQLTHLAKSICQDGEIAQNLGDILSKVGSMGHVEVRAGHGRDTFIEYIHGMTWKGEFFTRNMIQDALKVRSEIENPAILVSNLIIDNPYHLAEWLEKINRAGIKRLFVLAKQISPECLSVLEAARRSPEIFDVLAVKLWETTERWELQDLAIFTGGAMIVREAGYSLPQIHPEYLGHARQVWIERNRFGIIDGGGNSDQIIRHHKELLNALTHVKEEKFRRKLQNRLASLAGVSAIYWMGGTTAIEIEERVKVAQRTANAMRGAMTDGILPGGAISLLACIPVLSEMRQSEDFHRRAAGKIIARALEVPIYTLLNNCGENAPRILAQIQRLGKGYGFDINTRKIVPMIDAGIIDVANAVKAAVYAGITGAALGLTVDVVVHPQKRKESFTTG</sequence>
<dbReference type="InterPro" id="IPR001844">
    <property type="entry name" value="Cpn60/GroEL"/>
</dbReference>
<dbReference type="Gene3D" id="1.10.560.10">
    <property type="entry name" value="GroEL-like equatorial domain"/>
    <property type="match status" value="1"/>
</dbReference>
<dbReference type="Gene3D" id="3.50.7.10">
    <property type="entry name" value="GroEL"/>
    <property type="match status" value="1"/>
</dbReference>
<name>A0A7C4PKP1_9CHLR</name>
<dbReference type="PRINTS" id="PR00298">
    <property type="entry name" value="CHAPERONIN60"/>
</dbReference>
<dbReference type="InterPro" id="IPR027410">
    <property type="entry name" value="TCP-1-like_intermed_sf"/>
</dbReference>
<evidence type="ECO:0000313" key="5">
    <source>
        <dbReference type="EMBL" id="HGS22763.1"/>
    </source>
</evidence>
<reference evidence="5" key="1">
    <citation type="journal article" date="2020" name="mSystems">
        <title>Genome- and Community-Level Interaction Insights into Carbon Utilization and Element Cycling Functions of Hydrothermarchaeota in Hydrothermal Sediment.</title>
        <authorList>
            <person name="Zhou Z."/>
            <person name="Liu Y."/>
            <person name="Xu W."/>
            <person name="Pan J."/>
            <person name="Luo Z.H."/>
            <person name="Li M."/>
        </authorList>
    </citation>
    <scope>NUCLEOTIDE SEQUENCE [LARGE SCALE GENOMIC DNA]</scope>
    <source>
        <strain evidence="5">SpSt-573</strain>
    </source>
</reference>
<dbReference type="SUPFAM" id="SSF48592">
    <property type="entry name" value="GroEL equatorial domain-like"/>
    <property type="match status" value="1"/>
</dbReference>
<comment type="caution">
    <text evidence="5">The sequence shown here is derived from an EMBL/GenBank/DDBJ whole genome shotgun (WGS) entry which is preliminary data.</text>
</comment>
<evidence type="ECO:0000256" key="4">
    <source>
        <dbReference type="RuleBase" id="RU000419"/>
    </source>
</evidence>
<dbReference type="SUPFAM" id="SSF52029">
    <property type="entry name" value="GroEL apical domain-like"/>
    <property type="match status" value="1"/>
</dbReference>
<dbReference type="AlphaFoldDB" id="A0A7C4PKP1"/>
<dbReference type="GO" id="GO:0140662">
    <property type="term" value="F:ATP-dependent protein folding chaperone"/>
    <property type="evidence" value="ECO:0007669"/>
    <property type="project" value="InterPro"/>
</dbReference>
<dbReference type="Pfam" id="PF00118">
    <property type="entry name" value="Cpn60_TCP1"/>
    <property type="match status" value="1"/>
</dbReference>
<gene>
    <name evidence="5" type="ORF">ENT37_12990</name>
</gene>
<proteinExistence type="inferred from homology"/>
<dbReference type="EMBL" id="DSYK01000650">
    <property type="protein sequence ID" value="HGS22763.1"/>
    <property type="molecule type" value="Genomic_DNA"/>
</dbReference>
<keyword evidence="2" id="KW-0143">Chaperone</keyword>
<evidence type="ECO:0000256" key="3">
    <source>
        <dbReference type="RuleBase" id="RU000418"/>
    </source>
</evidence>
<dbReference type="InterPro" id="IPR027413">
    <property type="entry name" value="GROEL-like_equatorial_sf"/>
</dbReference>
<accession>A0A7C4PKP1</accession>